<keyword evidence="7 8" id="KW-0472">Membrane</keyword>
<comment type="caution">
    <text evidence="9">The sequence shown here is derived from an EMBL/GenBank/DDBJ whole genome shotgun (WGS) entry which is preliminary data.</text>
</comment>
<evidence type="ECO:0000256" key="8">
    <source>
        <dbReference type="RuleBase" id="RU366017"/>
    </source>
</evidence>
<dbReference type="EMBL" id="JBJUIK010000011">
    <property type="protein sequence ID" value="KAL3514872.1"/>
    <property type="molecule type" value="Genomic_DNA"/>
</dbReference>
<keyword evidence="10" id="KW-1185">Reference proteome</keyword>
<feature type="transmembrane region" description="Helical" evidence="8">
    <location>
        <begin position="9"/>
        <end position="27"/>
    </location>
</feature>
<evidence type="ECO:0000256" key="1">
    <source>
        <dbReference type="ARBA" id="ARBA00004167"/>
    </source>
</evidence>
<evidence type="ECO:0000256" key="4">
    <source>
        <dbReference type="ARBA" id="ARBA00022679"/>
    </source>
</evidence>
<dbReference type="Pfam" id="PF01697">
    <property type="entry name" value="Glyco_transf_92"/>
    <property type="match status" value="1"/>
</dbReference>
<dbReference type="EC" id="2.4.1.-" evidence="8"/>
<dbReference type="GO" id="GO:0016020">
    <property type="term" value="C:membrane"/>
    <property type="evidence" value="ECO:0007669"/>
    <property type="project" value="UniProtKB-SubCell"/>
</dbReference>
<name>A0ABD2Z5W1_9GENT</name>
<comment type="similarity">
    <text evidence="2 8">Belongs to the glycosyltransferase 92 family.</text>
</comment>
<protein>
    <recommendedName>
        <fullName evidence="8">Glycosyltransferase family 92 protein</fullName>
        <ecNumber evidence="8">2.4.1.-</ecNumber>
    </recommendedName>
</protein>
<evidence type="ECO:0000313" key="10">
    <source>
        <dbReference type="Proteomes" id="UP001630127"/>
    </source>
</evidence>
<evidence type="ECO:0000256" key="5">
    <source>
        <dbReference type="ARBA" id="ARBA00022692"/>
    </source>
</evidence>
<sequence>MARKVRTTFLYVVFSIFFCALFSHNYLHRRPPLVFNLSATVDDDAYHHEDDDYLRRLPPPETPTPPGPPITTTTISSTVISNHAIDENLTHPEIPHQVVAPSSLSTVSLLLPDWEVVVIVSPEDTPSLTHVNDGGDYFCLFPNNDVSPAKPDGILPFPDRATFKCILPERIRRRMPFPNPVLTKNPASPPEWSFPAQVMFRWTYVTYDSLTTEDDVIVFAKGPNHRQGINRDPSELNCVFYQGDDVDNGVRTAVTNSMQEVFRCQRPELTAFPPHPPSSSVGDVTEEPIKVTLETVVDKRVVPTVAYYSPSPRKLAANNGRALLCATTMVYNVAKYLKEWVVYHSKIGVEKFILYDNGSDDNLKNVVEELVKQGYDVNTYFWYWPKTQEAGFSHSAVYAKDSCTWNAYIDVDEFIYSPKWSNSAIPSKSMLHSMLHNQQQNQKPLGQVHMGCHEFGPSNRSDHPAEGVIQGYNCRKRRENRHKSIVLLDAIDSSLVNMIHHFNLKKGYYAKKLSIRDTMVNHYKFQAWSEFKAKFRRRVSAYVADWTQQVNPHSNDRAPGLGFSAVEPRGWPQKFCEVVDNGLKNLTRKWFAPSGYKMAWQR</sequence>
<dbReference type="AlphaFoldDB" id="A0ABD2Z5W1"/>
<evidence type="ECO:0000256" key="2">
    <source>
        <dbReference type="ARBA" id="ARBA00007647"/>
    </source>
</evidence>
<evidence type="ECO:0000256" key="7">
    <source>
        <dbReference type="ARBA" id="ARBA00023136"/>
    </source>
</evidence>
<dbReference type="Proteomes" id="UP001630127">
    <property type="component" value="Unassembled WGS sequence"/>
</dbReference>
<evidence type="ECO:0000256" key="3">
    <source>
        <dbReference type="ARBA" id="ARBA00022676"/>
    </source>
</evidence>
<dbReference type="PANTHER" id="PTHR21461:SF69">
    <property type="entry name" value="GLYCOSYLTRANSFERASE FAMILY 92 PROTEIN"/>
    <property type="match status" value="1"/>
</dbReference>
<gene>
    <name evidence="9" type="ORF">ACH5RR_027589</name>
</gene>
<evidence type="ECO:0000256" key="6">
    <source>
        <dbReference type="ARBA" id="ARBA00022989"/>
    </source>
</evidence>
<keyword evidence="3 8" id="KW-0328">Glycosyltransferase</keyword>
<evidence type="ECO:0000313" key="9">
    <source>
        <dbReference type="EMBL" id="KAL3514872.1"/>
    </source>
</evidence>
<comment type="subcellular location">
    <subcellularLocation>
        <location evidence="1">Membrane</location>
        <topology evidence="1">Single-pass membrane protein</topology>
    </subcellularLocation>
</comment>
<keyword evidence="4 8" id="KW-0808">Transferase</keyword>
<reference evidence="9 10" key="1">
    <citation type="submission" date="2024-11" db="EMBL/GenBank/DDBJ databases">
        <title>A near-complete genome assembly of Cinchona calisaya.</title>
        <authorList>
            <person name="Lian D.C."/>
            <person name="Zhao X.W."/>
            <person name="Wei L."/>
        </authorList>
    </citation>
    <scope>NUCLEOTIDE SEQUENCE [LARGE SCALE GENOMIC DNA]</scope>
    <source>
        <tissue evidence="9">Nenye</tissue>
    </source>
</reference>
<dbReference type="InterPro" id="IPR008166">
    <property type="entry name" value="Glyco_transf_92"/>
</dbReference>
<dbReference type="PANTHER" id="PTHR21461">
    <property type="entry name" value="GLYCOSYLTRANSFERASE FAMILY 92 PROTEIN"/>
    <property type="match status" value="1"/>
</dbReference>
<proteinExistence type="inferred from homology"/>
<keyword evidence="6 8" id="KW-1133">Transmembrane helix</keyword>
<keyword evidence="5 8" id="KW-0812">Transmembrane</keyword>
<organism evidence="9 10">
    <name type="scientific">Cinchona calisaya</name>
    <dbReference type="NCBI Taxonomy" id="153742"/>
    <lineage>
        <taxon>Eukaryota</taxon>
        <taxon>Viridiplantae</taxon>
        <taxon>Streptophyta</taxon>
        <taxon>Embryophyta</taxon>
        <taxon>Tracheophyta</taxon>
        <taxon>Spermatophyta</taxon>
        <taxon>Magnoliopsida</taxon>
        <taxon>eudicotyledons</taxon>
        <taxon>Gunneridae</taxon>
        <taxon>Pentapetalae</taxon>
        <taxon>asterids</taxon>
        <taxon>lamiids</taxon>
        <taxon>Gentianales</taxon>
        <taxon>Rubiaceae</taxon>
        <taxon>Cinchonoideae</taxon>
        <taxon>Cinchoneae</taxon>
        <taxon>Cinchona</taxon>
    </lineage>
</organism>
<dbReference type="GO" id="GO:0016757">
    <property type="term" value="F:glycosyltransferase activity"/>
    <property type="evidence" value="ECO:0007669"/>
    <property type="project" value="UniProtKB-UniRule"/>
</dbReference>
<accession>A0ABD2Z5W1</accession>